<dbReference type="EMBL" id="DWYG01000145">
    <property type="protein sequence ID" value="HJB42545.1"/>
    <property type="molecule type" value="Genomic_DNA"/>
</dbReference>
<dbReference type="PROSITE" id="PS50943">
    <property type="entry name" value="HTH_CROC1"/>
    <property type="match status" value="1"/>
</dbReference>
<dbReference type="Pfam" id="PF13443">
    <property type="entry name" value="HTH_26"/>
    <property type="match status" value="1"/>
</dbReference>
<dbReference type="GO" id="GO:0003677">
    <property type="term" value="F:DNA binding"/>
    <property type="evidence" value="ECO:0007669"/>
    <property type="project" value="InterPro"/>
</dbReference>
<gene>
    <name evidence="2" type="ORF">H9945_08605</name>
</gene>
<accession>A0A9D2S4N6</accession>
<protein>
    <submittedName>
        <fullName evidence="2">Helix-turn-helix transcriptional regulator</fullName>
    </submittedName>
</protein>
<feature type="domain" description="HTH cro/C1-type" evidence="1">
    <location>
        <begin position="11"/>
        <end position="66"/>
    </location>
</feature>
<evidence type="ECO:0000313" key="2">
    <source>
        <dbReference type="EMBL" id="HJB42545.1"/>
    </source>
</evidence>
<dbReference type="CDD" id="cd00093">
    <property type="entry name" value="HTH_XRE"/>
    <property type="match status" value="1"/>
</dbReference>
<dbReference type="AlphaFoldDB" id="A0A9D2S4N6"/>
<dbReference type="Proteomes" id="UP000886803">
    <property type="component" value="Unassembled WGS sequence"/>
</dbReference>
<evidence type="ECO:0000259" key="1">
    <source>
        <dbReference type="PROSITE" id="PS50943"/>
    </source>
</evidence>
<name>A0A9D2S4N6_9FIRM</name>
<dbReference type="InterPro" id="IPR010982">
    <property type="entry name" value="Lambda_DNA-bd_dom_sf"/>
</dbReference>
<reference evidence="2" key="2">
    <citation type="submission" date="2021-04" db="EMBL/GenBank/DDBJ databases">
        <authorList>
            <person name="Gilroy R."/>
        </authorList>
    </citation>
    <scope>NUCLEOTIDE SEQUENCE</scope>
    <source>
        <strain evidence="2">ChiBcec8-13705</strain>
    </source>
</reference>
<dbReference type="InterPro" id="IPR001387">
    <property type="entry name" value="Cro/C1-type_HTH"/>
</dbReference>
<organism evidence="2 3">
    <name type="scientific">Candidatus Gemmiger avicola</name>
    <dbReference type="NCBI Taxonomy" id="2838605"/>
    <lineage>
        <taxon>Bacteria</taxon>
        <taxon>Bacillati</taxon>
        <taxon>Bacillota</taxon>
        <taxon>Clostridia</taxon>
        <taxon>Eubacteriales</taxon>
        <taxon>Gemmiger</taxon>
    </lineage>
</organism>
<evidence type="ECO:0000313" key="3">
    <source>
        <dbReference type="Proteomes" id="UP000886803"/>
    </source>
</evidence>
<dbReference type="Gene3D" id="1.10.260.40">
    <property type="entry name" value="lambda repressor-like DNA-binding domains"/>
    <property type="match status" value="1"/>
</dbReference>
<comment type="caution">
    <text evidence="2">The sequence shown here is derived from an EMBL/GenBank/DDBJ whole genome shotgun (WGS) entry which is preliminary data.</text>
</comment>
<sequence length="84" mass="9477">MEDYGRIIIHLEELIQASGLSKNKVSQRAEMQRTQLNNYCKNEVARVDLAVLARLCHVLGVGIDELLEYRPPETESADAPNTHT</sequence>
<reference evidence="2" key="1">
    <citation type="journal article" date="2021" name="PeerJ">
        <title>Extensive microbial diversity within the chicken gut microbiome revealed by metagenomics and culture.</title>
        <authorList>
            <person name="Gilroy R."/>
            <person name="Ravi A."/>
            <person name="Getino M."/>
            <person name="Pursley I."/>
            <person name="Horton D.L."/>
            <person name="Alikhan N.F."/>
            <person name="Baker D."/>
            <person name="Gharbi K."/>
            <person name="Hall N."/>
            <person name="Watson M."/>
            <person name="Adriaenssens E.M."/>
            <person name="Foster-Nyarko E."/>
            <person name="Jarju S."/>
            <person name="Secka A."/>
            <person name="Antonio M."/>
            <person name="Oren A."/>
            <person name="Chaudhuri R.R."/>
            <person name="La Ragione R."/>
            <person name="Hildebrand F."/>
            <person name="Pallen M.J."/>
        </authorList>
    </citation>
    <scope>NUCLEOTIDE SEQUENCE</scope>
    <source>
        <strain evidence="2">ChiBcec8-13705</strain>
    </source>
</reference>
<proteinExistence type="predicted"/>
<dbReference type="SUPFAM" id="SSF47413">
    <property type="entry name" value="lambda repressor-like DNA-binding domains"/>
    <property type="match status" value="1"/>
</dbReference>
<dbReference type="SMART" id="SM00530">
    <property type="entry name" value="HTH_XRE"/>
    <property type="match status" value="1"/>
</dbReference>